<evidence type="ECO:0000313" key="8">
    <source>
        <dbReference type="Proteomes" id="UP000035088"/>
    </source>
</evidence>
<keyword evidence="4" id="KW-0804">Transcription</keyword>
<keyword evidence="8" id="KW-1185">Reference proteome</keyword>
<dbReference type="PROSITE" id="PS50977">
    <property type="entry name" value="HTH_TETR_2"/>
    <property type="match status" value="1"/>
</dbReference>
<dbReference type="STRING" id="1073574.GOARA_063_01370"/>
<dbReference type="SUPFAM" id="SSF48498">
    <property type="entry name" value="Tetracyclin repressor-like, C-terminal domain"/>
    <property type="match status" value="1"/>
</dbReference>
<feature type="domain" description="HTH tetR-type" evidence="6">
    <location>
        <begin position="4"/>
        <end position="64"/>
    </location>
</feature>
<dbReference type="EMBL" id="BAEE01000063">
    <property type="protein sequence ID" value="GAB10938.1"/>
    <property type="molecule type" value="Genomic_DNA"/>
</dbReference>
<dbReference type="PRINTS" id="PR00455">
    <property type="entry name" value="HTHTETR"/>
</dbReference>
<dbReference type="GO" id="GO:0045892">
    <property type="term" value="P:negative regulation of DNA-templated transcription"/>
    <property type="evidence" value="ECO:0007669"/>
    <property type="project" value="InterPro"/>
</dbReference>
<dbReference type="GO" id="GO:0003700">
    <property type="term" value="F:DNA-binding transcription factor activity"/>
    <property type="evidence" value="ECO:0007669"/>
    <property type="project" value="TreeGrafter"/>
</dbReference>
<dbReference type="Pfam" id="PF00440">
    <property type="entry name" value="TetR_N"/>
    <property type="match status" value="1"/>
</dbReference>
<evidence type="ECO:0000259" key="6">
    <source>
        <dbReference type="PROSITE" id="PS50977"/>
    </source>
</evidence>
<feature type="DNA-binding region" description="H-T-H motif" evidence="5">
    <location>
        <begin position="27"/>
        <end position="46"/>
    </location>
</feature>
<dbReference type="InterPro" id="IPR004111">
    <property type="entry name" value="Repressor_TetR_C"/>
</dbReference>
<evidence type="ECO:0000256" key="4">
    <source>
        <dbReference type="ARBA" id="ARBA00023163"/>
    </source>
</evidence>
<dbReference type="PANTHER" id="PTHR30055">
    <property type="entry name" value="HTH-TYPE TRANSCRIPTIONAL REGULATOR RUTR"/>
    <property type="match status" value="1"/>
</dbReference>
<sequence>MPAKLSRETIVDAAFELLDAAGIDGLTVRALATKLGVKAPALYWHVESKQALLDEMGTEVARRIAERANSEPYGDSLAEALRTYAAVAREEYLAHRDGARTFAGTRLVDPEVLRRQEGALRHWAERGIPLERIIDAYDIVTAFVVGFVIEEQDRQDAARYSLPERDAAVGADHPLVVAAGHHGFRPAQQRFDEQLAVMVTAVAGR</sequence>
<dbReference type="Gene3D" id="1.10.10.60">
    <property type="entry name" value="Homeodomain-like"/>
    <property type="match status" value="1"/>
</dbReference>
<dbReference type="PRINTS" id="PR00400">
    <property type="entry name" value="TETREPRESSOR"/>
</dbReference>
<dbReference type="InterPro" id="IPR009057">
    <property type="entry name" value="Homeodomain-like_sf"/>
</dbReference>
<evidence type="ECO:0000313" key="7">
    <source>
        <dbReference type="EMBL" id="GAB10938.1"/>
    </source>
</evidence>
<evidence type="ECO:0000256" key="3">
    <source>
        <dbReference type="ARBA" id="ARBA00023125"/>
    </source>
</evidence>
<dbReference type="Pfam" id="PF02909">
    <property type="entry name" value="TetR_C_1"/>
    <property type="match status" value="1"/>
</dbReference>
<keyword evidence="2" id="KW-0805">Transcription regulation</keyword>
<evidence type="ECO:0000256" key="5">
    <source>
        <dbReference type="PROSITE-ProRule" id="PRU00335"/>
    </source>
</evidence>
<protein>
    <submittedName>
        <fullName evidence="7">TetR family transcriptional regulator</fullName>
    </submittedName>
</protein>
<dbReference type="InterPro" id="IPR003012">
    <property type="entry name" value="Tet_transcr_reg_TetR"/>
</dbReference>
<keyword evidence="1" id="KW-0678">Repressor</keyword>
<organism evidence="7 8">
    <name type="scientific">Gordonia araii NBRC 100433</name>
    <dbReference type="NCBI Taxonomy" id="1073574"/>
    <lineage>
        <taxon>Bacteria</taxon>
        <taxon>Bacillati</taxon>
        <taxon>Actinomycetota</taxon>
        <taxon>Actinomycetes</taxon>
        <taxon>Mycobacteriales</taxon>
        <taxon>Gordoniaceae</taxon>
        <taxon>Gordonia</taxon>
    </lineage>
</organism>
<dbReference type="RefSeq" id="WP_007323013.1">
    <property type="nucleotide sequence ID" value="NZ_BAEE01000063.1"/>
</dbReference>
<evidence type="ECO:0000256" key="2">
    <source>
        <dbReference type="ARBA" id="ARBA00023015"/>
    </source>
</evidence>
<proteinExistence type="predicted"/>
<evidence type="ECO:0000256" key="1">
    <source>
        <dbReference type="ARBA" id="ARBA00022491"/>
    </source>
</evidence>
<reference evidence="7 8" key="1">
    <citation type="submission" date="2011-11" db="EMBL/GenBank/DDBJ databases">
        <title>Whole genome shotgun sequence of Gordonia araii NBRC 100433.</title>
        <authorList>
            <person name="Yoshida Y."/>
            <person name="Hosoyama A."/>
            <person name="Tsuchikane K."/>
            <person name="Katsumata H."/>
            <person name="Yamazaki S."/>
            <person name="Fujita N."/>
        </authorList>
    </citation>
    <scope>NUCLEOTIDE SEQUENCE [LARGE SCALE GENOMIC DNA]</scope>
    <source>
        <strain evidence="7 8">NBRC 100433</strain>
    </source>
</reference>
<dbReference type="SUPFAM" id="SSF46689">
    <property type="entry name" value="Homeodomain-like"/>
    <property type="match status" value="1"/>
</dbReference>
<dbReference type="Gene3D" id="1.10.357.10">
    <property type="entry name" value="Tetracycline Repressor, domain 2"/>
    <property type="match status" value="1"/>
</dbReference>
<comment type="caution">
    <text evidence="7">The sequence shown here is derived from an EMBL/GenBank/DDBJ whole genome shotgun (WGS) entry which is preliminary data.</text>
</comment>
<dbReference type="InterPro" id="IPR050109">
    <property type="entry name" value="HTH-type_TetR-like_transc_reg"/>
</dbReference>
<dbReference type="Proteomes" id="UP000035088">
    <property type="component" value="Unassembled WGS sequence"/>
</dbReference>
<gene>
    <name evidence="7" type="ORF">GOARA_063_01370</name>
</gene>
<dbReference type="InterPro" id="IPR001647">
    <property type="entry name" value="HTH_TetR"/>
</dbReference>
<keyword evidence="3 5" id="KW-0238">DNA-binding</keyword>
<dbReference type="OrthoDB" id="3291296at2"/>
<name>G7H513_9ACTN</name>
<accession>G7H513</accession>
<dbReference type="AlphaFoldDB" id="G7H513"/>
<dbReference type="InterPro" id="IPR036271">
    <property type="entry name" value="Tet_transcr_reg_TetR-rel_C_sf"/>
</dbReference>
<dbReference type="GO" id="GO:0000976">
    <property type="term" value="F:transcription cis-regulatory region binding"/>
    <property type="evidence" value="ECO:0007669"/>
    <property type="project" value="TreeGrafter"/>
</dbReference>
<dbReference type="GO" id="GO:0046677">
    <property type="term" value="P:response to antibiotic"/>
    <property type="evidence" value="ECO:0007669"/>
    <property type="project" value="InterPro"/>
</dbReference>
<dbReference type="PANTHER" id="PTHR30055:SF151">
    <property type="entry name" value="TRANSCRIPTIONAL REGULATORY PROTEIN"/>
    <property type="match status" value="1"/>
</dbReference>